<evidence type="ECO:0000313" key="2">
    <source>
        <dbReference type="Proteomes" id="UP001595699"/>
    </source>
</evidence>
<dbReference type="PANTHER" id="PTHR20883">
    <property type="entry name" value="PHYTANOYL-COA DIOXYGENASE DOMAIN CONTAINING 1"/>
    <property type="match status" value="1"/>
</dbReference>
<dbReference type="Pfam" id="PF05721">
    <property type="entry name" value="PhyH"/>
    <property type="match status" value="1"/>
</dbReference>
<dbReference type="Proteomes" id="UP001595699">
    <property type="component" value="Unassembled WGS sequence"/>
</dbReference>
<dbReference type="InterPro" id="IPR008775">
    <property type="entry name" value="Phytyl_CoA_dOase-like"/>
</dbReference>
<proteinExistence type="predicted"/>
<name>A0ABV7YAZ6_9ACTN</name>
<dbReference type="RefSeq" id="WP_205118775.1">
    <property type="nucleotide sequence ID" value="NZ_JAFBCM010000001.1"/>
</dbReference>
<accession>A0ABV7YAZ6</accession>
<dbReference type="PANTHER" id="PTHR20883:SF46">
    <property type="entry name" value="PHYTANOYL-COA HYDROXYLASE"/>
    <property type="match status" value="1"/>
</dbReference>
<sequence length="261" mass="28502">METDQLPAGTAAHVEALDRDGFVVLDNLLSTAELEAYRTIYDRFLSGEIDAGSKRSDLGAGAEPSVTGTENITQIMWPSLLCRELVDLPLHARGLELARELIGADAELDFDMLIDKAPRTATATPWHQDAGYWVNLPDGRAVSIWVSLDEATLDSGCMWYVQGSHRGPVRPHRPAGKGGGAIECEGSEDEPGATPVPLQPGAAVAHVGRTLHYSRGNITDRHRRAYILNYRPAAMIARERELGMDHGKTNNERVVRNTEAQ</sequence>
<keyword evidence="1" id="KW-0223">Dioxygenase</keyword>
<keyword evidence="2" id="KW-1185">Reference proteome</keyword>
<gene>
    <name evidence="1" type="ORF">ACFOUW_16690</name>
</gene>
<dbReference type="EMBL" id="JBHRZH010000015">
    <property type="protein sequence ID" value="MFC3762481.1"/>
    <property type="molecule type" value="Genomic_DNA"/>
</dbReference>
<dbReference type="Gene3D" id="2.60.120.620">
    <property type="entry name" value="q2cbj1_9rhob like domain"/>
    <property type="match status" value="1"/>
</dbReference>
<comment type="caution">
    <text evidence="1">The sequence shown here is derived from an EMBL/GenBank/DDBJ whole genome shotgun (WGS) entry which is preliminary data.</text>
</comment>
<dbReference type="GO" id="GO:0051213">
    <property type="term" value="F:dioxygenase activity"/>
    <property type="evidence" value="ECO:0007669"/>
    <property type="project" value="UniProtKB-KW"/>
</dbReference>
<keyword evidence="1" id="KW-0560">Oxidoreductase</keyword>
<evidence type="ECO:0000313" key="1">
    <source>
        <dbReference type="EMBL" id="MFC3762481.1"/>
    </source>
</evidence>
<protein>
    <submittedName>
        <fullName evidence="1">Phytanoyl-CoA dioxygenase family protein</fullName>
    </submittedName>
</protein>
<organism evidence="1 2">
    <name type="scientific">Tenggerimyces flavus</name>
    <dbReference type="NCBI Taxonomy" id="1708749"/>
    <lineage>
        <taxon>Bacteria</taxon>
        <taxon>Bacillati</taxon>
        <taxon>Actinomycetota</taxon>
        <taxon>Actinomycetes</taxon>
        <taxon>Propionibacteriales</taxon>
        <taxon>Nocardioidaceae</taxon>
        <taxon>Tenggerimyces</taxon>
    </lineage>
</organism>
<dbReference type="SUPFAM" id="SSF51197">
    <property type="entry name" value="Clavaminate synthase-like"/>
    <property type="match status" value="1"/>
</dbReference>
<reference evidence="2" key="1">
    <citation type="journal article" date="2019" name="Int. J. Syst. Evol. Microbiol.">
        <title>The Global Catalogue of Microorganisms (GCM) 10K type strain sequencing project: providing services to taxonomists for standard genome sequencing and annotation.</title>
        <authorList>
            <consortium name="The Broad Institute Genomics Platform"/>
            <consortium name="The Broad Institute Genome Sequencing Center for Infectious Disease"/>
            <person name="Wu L."/>
            <person name="Ma J."/>
        </authorList>
    </citation>
    <scope>NUCLEOTIDE SEQUENCE [LARGE SCALE GENOMIC DNA]</scope>
    <source>
        <strain evidence="2">CGMCC 4.7241</strain>
    </source>
</reference>